<evidence type="ECO:0000256" key="8">
    <source>
        <dbReference type="SAM" id="MobiDB-lite"/>
    </source>
</evidence>
<dbReference type="InterPro" id="IPR016024">
    <property type="entry name" value="ARM-type_fold"/>
</dbReference>
<comment type="similarity">
    <text evidence="2">Belongs to the peptidase C19 family.</text>
</comment>
<evidence type="ECO:0000259" key="9">
    <source>
        <dbReference type="PROSITE" id="PS50235"/>
    </source>
</evidence>
<evidence type="ECO:0000256" key="6">
    <source>
        <dbReference type="ARBA" id="ARBA00022801"/>
    </source>
</evidence>
<proteinExistence type="inferred from homology"/>
<dbReference type="InterPro" id="IPR001394">
    <property type="entry name" value="Peptidase_C19_UCH"/>
</dbReference>
<organism evidence="10 11">
    <name type="scientific">Euplotes crassus</name>
    <dbReference type="NCBI Taxonomy" id="5936"/>
    <lineage>
        <taxon>Eukaryota</taxon>
        <taxon>Sar</taxon>
        <taxon>Alveolata</taxon>
        <taxon>Ciliophora</taxon>
        <taxon>Intramacronucleata</taxon>
        <taxon>Spirotrichea</taxon>
        <taxon>Hypotrichia</taxon>
        <taxon>Euplotida</taxon>
        <taxon>Euplotidae</taxon>
        <taxon>Moneuplotes</taxon>
    </lineage>
</organism>
<dbReference type="PROSITE" id="PS00973">
    <property type="entry name" value="USP_2"/>
    <property type="match status" value="1"/>
</dbReference>
<dbReference type="PANTHER" id="PTHR24006:SF827">
    <property type="entry name" value="UBIQUITIN CARBOXYL-TERMINAL HYDROLASE 34"/>
    <property type="match status" value="1"/>
</dbReference>
<dbReference type="PROSITE" id="PS50235">
    <property type="entry name" value="USP_3"/>
    <property type="match status" value="1"/>
</dbReference>
<feature type="region of interest" description="Disordered" evidence="8">
    <location>
        <begin position="1830"/>
        <end position="1856"/>
    </location>
</feature>
<keyword evidence="4" id="KW-0645">Protease</keyword>
<evidence type="ECO:0000256" key="3">
    <source>
        <dbReference type="ARBA" id="ARBA00012759"/>
    </source>
</evidence>
<dbReference type="Gene3D" id="2.30.30.140">
    <property type="match status" value="1"/>
</dbReference>
<feature type="compositionally biased region" description="Polar residues" evidence="8">
    <location>
        <begin position="2662"/>
        <end position="2671"/>
    </location>
</feature>
<dbReference type="EC" id="3.4.19.12" evidence="3"/>
<sequence>MADDPEIQNSIEDPGIDDGLSDDALKDESIVQTDELGRTKDEEGIPLEDLPLERRIQLAKNCANPYGTLKPGVWVDSIDTINAWLASTIEEIDDNNIKVHYDGWPNKWDEWMRIGSYKVAPFRKNSVGYTGQTKIAMRKNEYKLEDYQCFMEKMDTCIQNDLKGLGAIETTQFYRGTLFSALDTIMGRIYESEDGILEISVPFIKKCLELICTYFKVVPSLIEKFDEAKMCADLYLVDENVAIALCHKEFIEMLKTVFCGNPRCLRFYVKHDRDPEEPKTSICVPYKKRDSDQDRFIGEEVDYDELRELMFDDKNLGFGLFYEFLDHFQFHGGFDLLRKVLQRVVPFEDNPALPLDLIPEFTSPFKSCSSILNPEYTREMAEELQSIIVGRLKNVSDDSMKEMDKNTIHHIMSDFRDFLCLGLPEEVVDEQLESVKLGLALRFLKSPEMKKRLTGINEIKSIVKSTERVGTRMVHPKWQDDDSPRIRSRWLKPEYLINWIEENKLVEFLLGESSHVEVIKRSASLLVFLASHNHLSLNHLELLWKSQEDKHEATVLGVYETINEIASSLNQESILYLFEKINSMPIKKYNEQTVKFVKEFTLKSFEVFRSLKGSELVDVNSDNDEEESKINEFIVDNAKGIIEGTVAAPNSDMPEFGLPILFEILQQNSELGGHTLSEFIDLLKESTSDSCKASYILKCIKNMMEGVAVYQSIRIFMSVFNLAFNYRSFEIELNSEVAIKKLNDQFDFISLTIKNIERYNALVQKQMVASVNKGLVPENVSKTKFEGNVTHAEQLDKLLEFIENIISISDNRVEIGTANIQKLWNIFVSASSIEFDKNTFFKWLCKESAVYSTSMMMSSNQSLLNEEEKTFLFEQILCKNEYVQKKDISLSCFKCFKKYFGLDNKYIAFSHRSYKVFSFDDIKGMDSLWEIVLYCQDSKVKEDSLYLLCCLHLHLSPQSFDQEEKEKIWAIFVNKCLDHLKSDDKAIINSAILALNKFFDTFDGKNIEVDEVSSSSCFPIRVYSADENSEKNVQVPYTENILYAKRKIAEAFDLGVNDFTIFVGGKSLGPEENDTAIRDIGFNVMYMIRKNKKDASEPHPKNILVGNQEFFNLMFDLLSNDEDYDVDNIWKLLMKLPQDEVPTAIKLNKLDISSEAEWEELIDGHSLHKMLYSLQIISNKSQNSENEWLAKFLMIGGYQHLFSTLLKIDPSKIISNLSFKSVDILVRLICISMEKHDQISEIEGAPNLLEIYREHSIVAIDKILRIIHQITLNSISDCKKRGDSYDDLFYKNKKLEQQSMRLLSYYEKSKSDNEQEEQNTYARKINELNKKFDEGGKFILLSFKLFYYLDCFNNETCIQQFIEFPDLTSLLRNILFVTDNVYLRNNFGDSLKEVCANVQNELQMFLEFKKMIMLKLIYDMDEVASENHTRAYKAIEIVQNILSGTRTYQLERMNIDFEEILKRNVKIIFEKETIEKSSNEFDHIIFGAMGHTKLIIQQFPRYKDKYGKILLKFLLHQCLFEVPKSACSMNKVRPPKCKSSNSRVAAFSLINVLCRDNIENIQVVLKYLTHLEDKSGWRTKLYRDWTISPHTDEKSQTGYVGIKNLGCICYMISMLQQLYMIPSFRESVLAIDDPKKEETPKEDNLLFHLQCIFAFLNQSEQQYFNPQGFTNAFKDWDGNPTNVLIQMDVDEFFNMFMDKLEFAIKGSKQEKMIQDHFGGQYANELICKGCPHYSESKEPYLAVTLQVKNKKSIKDSLEALIEGEMLDGDNAYYCEKCDKKVSTLKRTCIKKLPRHLIMVLKRFEFDYNYMQKLKVNDYCEFPESINMEPYTQEGLKRREEQAKREEKKEEDDEEPLEPKYPLELYDYKLSGVLVHSGVADGGHYYSFIKDRELTDKERWYEFNDELVKDFDKEDLESECFGGEEKWGDSQFNHFLSFKNTEKNRNAYVLFYERVSKEDIPYENEDEEQSAQPADNKEESDIVMDSEHHEEDIEPLEMKRSNTIKVPNEIGDMIEEDNRKYWQSRFMFSSQYSDFILELCSLWNTRNITLYNYDTRNRDYAQKGIDEAAFKNEIKRISEVNKINHSEHYSANKNIKVYSEKVLLPSESIDIYQKYGGEKIDMIEFEIFKQVATFYLTVKQRAVPKELVPEILDLIKAYLNKSIKACRWLITQFSNKEVLYENLVTCPIPDMRKLTGGLVYCAMIHLYEEEKDILQEYWEYKAGQREFYSNSHLLNFINLLICNIEDMANHTENNSQYFCLLAKFAGLGPQARIYLLRAKILARLNNFYLQDSSPDADKFEDDKTLIYEENETPEVGLPTSVENAYISIWEEMIMKKRDAAIADGVQDYVHIWELYSLCFRSCQIGEASDLDSFIDHVRFKELDESDWRLCILEEVDYIALIKTCTTRIANRFMGDFLIHAMMSVPGLEDKIKNVMITEIHDKQLDEIECYFPIFKRYLLIQDDNAENRLAEGIKSYLQIIEDNVKFPSFMARFTAFLVKLCNKSRAVAEYLAASPDEWDWIIDWMRKNPNTSKNGHNLKVFTRESANSQYKIKRLEDIKKGEITTYENEYDSDDDLYNEKSYTGKKYDANFLGQAWVTAEVHVALDEMINISYSHNNIHKSPWISSEVCEYAPHMAMQNRHDVVMIEEFKKIIREQYRSTIQQQEDVTNQMPMSDGNGNFYDENHGYESVSDD</sequence>
<evidence type="ECO:0000313" key="11">
    <source>
        <dbReference type="Proteomes" id="UP001295684"/>
    </source>
</evidence>
<dbReference type="InterPro" id="IPR056850">
    <property type="entry name" value="ARM_UBP34_24_USP9X_Y"/>
</dbReference>
<feature type="region of interest" description="Disordered" evidence="8">
    <location>
        <begin position="1"/>
        <end position="44"/>
    </location>
</feature>
<feature type="compositionally biased region" description="Basic and acidic residues" evidence="8">
    <location>
        <begin position="1834"/>
        <end position="1847"/>
    </location>
</feature>
<dbReference type="Pfam" id="PF00443">
    <property type="entry name" value="UCH"/>
    <property type="match status" value="1"/>
</dbReference>
<evidence type="ECO:0000256" key="4">
    <source>
        <dbReference type="ARBA" id="ARBA00022670"/>
    </source>
</evidence>
<dbReference type="GO" id="GO:0005829">
    <property type="term" value="C:cytosol"/>
    <property type="evidence" value="ECO:0007669"/>
    <property type="project" value="TreeGrafter"/>
</dbReference>
<dbReference type="GO" id="GO:0016579">
    <property type="term" value="P:protein deubiquitination"/>
    <property type="evidence" value="ECO:0007669"/>
    <property type="project" value="InterPro"/>
</dbReference>
<keyword evidence="11" id="KW-1185">Reference proteome</keyword>
<feature type="compositionally biased region" description="Basic and acidic residues" evidence="8">
    <location>
        <begin position="23"/>
        <end position="43"/>
    </location>
</feature>
<gene>
    <name evidence="10" type="ORF">ECRASSUSDP1_LOCUS10368</name>
</gene>
<feature type="region of interest" description="Disordered" evidence="8">
    <location>
        <begin position="1960"/>
        <end position="1999"/>
    </location>
</feature>
<dbReference type="Proteomes" id="UP001295684">
    <property type="component" value="Unassembled WGS sequence"/>
</dbReference>
<dbReference type="FunFam" id="3.90.70.10:FF:000022">
    <property type="entry name" value="Ubiquitin carboxyl-terminal hydrolase 24"/>
    <property type="match status" value="1"/>
</dbReference>
<dbReference type="GO" id="GO:0005634">
    <property type="term" value="C:nucleus"/>
    <property type="evidence" value="ECO:0007669"/>
    <property type="project" value="TreeGrafter"/>
</dbReference>
<protein>
    <recommendedName>
        <fullName evidence="3">ubiquitinyl hydrolase 1</fullName>
        <ecNumber evidence="3">3.4.19.12</ecNumber>
    </recommendedName>
</protein>
<dbReference type="GO" id="GO:0006508">
    <property type="term" value="P:proteolysis"/>
    <property type="evidence" value="ECO:0007669"/>
    <property type="project" value="UniProtKB-KW"/>
</dbReference>
<dbReference type="PANTHER" id="PTHR24006">
    <property type="entry name" value="UBIQUITIN CARBOXYL-TERMINAL HYDROLASE"/>
    <property type="match status" value="1"/>
</dbReference>
<evidence type="ECO:0000256" key="2">
    <source>
        <dbReference type="ARBA" id="ARBA00009085"/>
    </source>
</evidence>
<dbReference type="SUPFAM" id="SSF54001">
    <property type="entry name" value="Cysteine proteinases"/>
    <property type="match status" value="1"/>
</dbReference>
<dbReference type="SUPFAM" id="SSF48371">
    <property type="entry name" value="ARM repeat"/>
    <property type="match status" value="1"/>
</dbReference>
<dbReference type="SUPFAM" id="SSF63748">
    <property type="entry name" value="Tudor/PWWP/MBT"/>
    <property type="match status" value="1"/>
</dbReference>
<reference evidence="10" key="1">
    <citation type="submission" date="2023-07" db="EMBL/GenBank/DDBJ databases">
        <authorList>
            <consortium name="AG Swart"/>
            <person name="Singh M."/>
            <person name="Singh A."/>
            <person name="Seah K."/>
            <person name="Emmerich C."/>
        </authorList>
    </citation>
    <scope>NUCLEOTIDE SEQUENCE</scope>
    <source>
        <strain evidence="10">DP1</strain>
    </source>
</reference>
<feature type="compositionally biased region" description="Basic and acidic residues" evidence="8">
    <location>
        <begin position="1974"/>
        <end position="1999"/>
    </location>
</feature>
<dbReference type="Gene3D" id="3.90.70.10">
    <property type="entry name" value="Cysteine proteinases"/>
    <property type="match status" value="1"/>
</dbReference>
<dbReference type="InterPro" id="IPR050164">
    <property type="entry name" value="Peptidase_C19"/>
</dbReference>
<dbReference type="InterPro" id="IPR018200">
    <property type="entry name" value="USP_CS"/>
</dbReference>
<evidence type="ECO:0000256" key="1">
    <source>
        <dbReference type="ARBA" id="ARBA00000707"/>
    </source>
</evidence>
<dbReference type="CDD" id="cd02659">
    <property type="entry name" value="peptidase_C19C"/>
    <property type="match status" value="1"/>
</dbReference>
<comment type="caution">
    <text evidence="10">The sequence shown here is derived from an EMBL/GenBank/DDBJ whole genome shotgun (WGS) entry which is preliminary data.</text>
</comment>
<keyword evidence="7" id="KW-0788">Thiol protease</keyword>
<accession>A0AAD1XF98</accession>
<name>A0AAD1XF98_EUPCR</name>
<feature type="domain" description="USP" evidence="9">
    <location>
        <begin position="1600"/>
        <end position="1954"/>
    </location>
</feature>
<dbReference type="GO" id="GO:0004843">
    <property type="term" value="F:cysteine-type deubiquitinase activity"/>
    <property type="evidence" value="ECO:0007669"/>
    <property type="project" value="UniProtKB-EC"/>
</dbReference>
<dbReference type="CDD" id="cd20104">
    <property type="entry name" value="MBT_PHF20L1-like"/>
    <property type="match status" value="1"/>
</dbReference>
<evidence type="ECO:0000313" key="10">
    <source>
        <dbReference type="EMBL" id="CAI2369071.1"/>
    </source>
</evidence>
<keyword evidence="6" id="KW-0378">Hydrolase</keyword>
<comment type="catalytic activity">
    <reaction evidence="1">
        <text>Thiol-dependent hydrolysis of ester, thioester, amide, peptide and isopeptide bonds formed by the C-terminal Gly of ubiquitin (a 76-residue protein attached to proteins as an intracellular targeting signal).</text>
        <dbReference type="EC" id="3.4.19.12"/>
    </reaction>
</comment>
<feature type="region of interest" description="Disordered" evidence="8">
    <location>
        <begin position="2662"/>
        <end position="2692"/>
    </location>
</feature>
<dbReference type="InterPro" id="IPR028889">
    <property type="entry name" value="USP"/>
</dbReference>
<dbReference type="Pfam" id="PF25010">
    <property type="entry name" value="ARM_UBP24_USP9X-Y"/>
    <property type="match status" value="2"/>
</dbReference>
<dbReference type="InterPro" id="IPR038765">
    <property type="entry name" value="Papain-like_cys_pep_sf"/>
</dbReference>
<dbReference type="EMBL" id="CAMPGE010010224">
    <property type="protein sequence ID" value="CAI2369071.1"/>
    <property type="molecule type" value="Genomic_DNA"/>
</dbReference>
<evidence type="ECO:0000256" key="5">
    <source>
        <dbReference type="ARBA" id="ARBA00022786"/>
    </source>
</evidence>
<evidence type="ECO:0000256" key="7">
    <source>
        <dbReference type="ARBA" id="ARBA00022807"/>
    </source>
</evidence>
<keyword evidence="5" id="KW-0833">Ubl conjugation pathway</keyword>